<dbReference type="OrthoDB" id="29661at2759"/>
<accession>A0A232LS23</accession>
<evidence type="ECO:0000256" key="7">
    <source>
        <dbReference type="ARBA" id="ARBA00023136"/>
    </source>
</evidence>
<feature type="transmembrane region" description="Helical" evidence="9">
    <location>
        <begin position="226"/>
        <end position="251"/>
    </location>
</feature>
<sequence length="596" mass="66472">MTTISPFAELLGQAAYHFAIIKPLLPTYGHLIISALFPIYIAAHASLSRPSSAAKQPKNSGNDGDLSEDEEEDDGAGPWQKMEGLAPSDALMFPLMAGLTLGSLYLVIKWLEDLAILNKILNIYFSQMGMFFAMAFLKDGLLISRAFVFPRRYRHRGKIWKVDQSERRFVVVDPKSSDLSNAQVRRSPLPASLGTMHLPDWTMKSLWSFRELLYQKATLRARVHRLFSINAFFGLLDIMAGVLALFAVVYFTFVAKPWWLTNFFGFSFCYGVLQVLSPSTFWTGSLILGSLFFYDIYFVFFTPLMVTVATKLDVPIKLLFPRPPSPDEDPNISPLTMLGLGDIVIPGMMVGLALRYDIFLYYRRKAIQIAQATGQKGDKVKPFYQSATGGWDERLWAPSAPSQDPELEPPYHDARSFPKTYFYSSLVGYAIGMIATLLVMQYSKHAQPALLYLVPGVLISLWGTAFAKGEFRSMWNFSDSVKDDAERNEQEQKDGSNSTPSGIERSLFSRLWSGDIKAFADILQENKRPSGSADGKNNESITFSSALVKGGPVTGEKIGVEASNAGTNDEPTDDDKEEKELISISISVPQKLTEQK</sequence>
<feature type="transmembrane region" description="Helical" evidence="9">
    <location>
        <begin position="28"/>
        <end position="47"/>
    </location>
</feature>
<name>A0A232LS23_9EURO</name>
<dbReference type="GO" id="GO:0006465">
    <property type="term" value="P:signal peptide processing"/>
    <property type="evidence" value="ECO:0007669"/>
    <property type="project" value="TreeGrafter"/>
</dbReference>
<dbReference type="SMART" id="SM00730">
    <property type="entry name" value="PSN"/>
    <property type="match status" value="1"/>
</dbReference>
<feature type="region of interest" description="Disordered" evidence="8">
    <location>
        <begin position="51"/>
        <end position="79"/>
    </location>
</feature>
<evidence type="ECO:0000256" key="1">
    <source>
        <dbReference type="ARBA" id="ARBA00004477"/>
    </source>
</evidence>
<keyword evidence="6 9" id="KW-1133">Transmembrane helix</keyword>
<feature type="transmembrane region" description="Helical" evidence="9">
    <location>
        <begin position="449"/>
        <end position="467"/>
    </location>
</feature>
<keyword evidence="7 9" id="KW-0472">Membrane</keyword>
<gene>
    <name evidence="10" type="ORF">Egran_05405</name>
</gene>
<keyword evidence="11" id="KW-1185">Reference proteome</keyword>
<dbReference type="GO" id="GO:0098554">
    <property type="term" value="C:cytoplasmic side of endoplasmic reticulum membrane"/>
    <property type="evidence" value="ECO:0007669"/>
    <property type="project" value="TreeGrafter"/>
</dbReference>
<keyword evidence="3 9" id="KW-0812">Transmembrane</keyword>
<dbReference type="PANTHER" id="PTHR12174">
    <property type="entry name" value="SIGNAL PEPTIDE PEPTIDASE"/>
    <property type="match status" value="1"/>
</dbReference>
<dbReference type="GO" id="GO:0033619">
    <property type="term" value="P:membrane protein proteolysis"/>
    <property type="evidence" value="ECO:0007669"/>
    <property type="project" value="TreeGrafter"/>
</dbReference>
<dbReference type="AlphaFoldDB" id="A0A232LS23"/>
<dbReference type="InterPro" id="IPR007369">
    <property type="entry name" value="Peptidase_A22B_SPP"/>
</dbReference>
<evidence type="ECO:0000313" key="11">
    <source>
        <dbReference type="Proteomes" id="UP000243515"/>
    </source>
</evidence>
<evidence type="ECO:0008006" key="12">
    <source>
        <dbReference type="Google" id="ProtNLM"/>
    </source>
</evidence>
<evidence type="ECO:0000313" key="10">
    <source>
        <dbReference type="EMBL" id="OXV06828.1"/>
    </source>
</evidence>
<feature type="region of interest" description="Disordered" evidence="8">
    <location>
        <begin position="483"/>
        <end position="502"/>
    </location>
</feature>
<reference evidence="10 11" key="1">
    <citation type="journal article" date="2015" name="Environ. Microbiol.">
        <title>Metagenome sequence of Elaphomyces granulatus from sporocarp tissue reveals Ascomycota ectomycorrhizal fingerprints of genome expansion and a Proteobacteria-rich microbiome.</title>
        <authorList>
            <person name="Quandt C.A."/>
            <person name="Kohler A."/>
            <person name="Hesse C.N."/>
            <person name="Sharpton T.J."/>
            <person name="Martin F."/>
            <person name="Spatafora J.W."/>
        </authorList>
    </citation>
    <scope>NUCLEOTIDE SEQUENCE [LARGE SCALE GENOMIC DNA]</scope>
    <source>
        <strain evidence="10 11">OSC145934</strain>
    </source>
</reference>
<feature type="compositionally biased region" description="Basic and acidic residues" evidence="8">
    <location>
        <begin position="483"/>
        <end position="494"/>
    </location>
</feature>
<comment type="subcellular location">
    <subcellularLocation>
        <location evidence="1">Endoplasmic reticulum membrane</location>
        <topology evidence="1">Multi-pass membrane protein</topology>
    </subcellularLocation>
</comment>
<dbReference type="Proteomes" id="UP000243515">
    <property type="component" value="Unassembled WGS sequence"/>
</dbReference>
<evidence type="ECO:0000256" key="5">
    <source>
        <dbReference type="ARBA" id="ARBA00022824"/>
    </source>
</evidence>
<dbReference type="PANTHER" id="PTHR12174:SF23">
    <property type="entry name" value="MINOR HISTOCOMPATIBILITY ANTIGEN H13"/>
    <property type="match status" value="1"/>
</dbReference>
<dbReference type="Pfam" id="PF04258">
    <property type="entry name" value="Peptidase_A22B"/>
    <property type="match status" value="1"/>
</dbReference>
<protein>
    <recommendedName>
        <fullName evidence="12">Signal peptide peptidase</fullName>
    </recommendedName>
</protein>
<dbReference type="GO" id="GO:0098553">
    <property type="term" value="C:lumenal side of endoplasmic reticulum membrane"/>
    <property type="evidence" value="ECO:0007669"/>
    <property type="project" value="TreeGrafter"/>
</dbReference>
<dbReference type="InterPro" id="IPR006639">
    <property type="entry name" value="Preselin/SPP"/>
</dbReference>
<feature type="compositionally biased region" description="Acidic residues" evidence="8">
    <location>
        <begin position="65"/>
        <end position="75"/>
    </location>
</feature>
<feature type="transmembrane region" description="Helical" evidence="9">
    <location>
        <begin position="128"/>
        <end position="148"/>
    </location>
</feature>
<keyword evidence="4" id="KW-0378">Hydrolase</keyword>
<evidence type="ECO:0000256" key="3">
    <source>
        <dbReference type="ARBA" id="ARBA00022692"/>
    </source>
</evidence>
<evidence type="ECO:0000256" key="8">
    <source>
        <dbReference type="SAM" id="MobiDB-lite"/>
    </source>
</evidence>
<evidence type="ECO:0000256" key="4">
    <source>
        <dbReference type="ARBA" id="ARBA00022801"/>
    </source>
</evidence>
<feature type="transmembrane region" description="Helical" evidence="9">
    <location>
        <begin position="257"/>
        <end position="276"/>
    </location>
</feature>
<organism evidence="10 11">
    <name type="scientific">Elaphomyces granulatus</name>
    <dbReference type="NCBI Taxonomy" id="519963"/>
    <lineage>
        <taxon>Eukaryota</taxon>
        <taxon>Fungi</taxon>
        <taxon>Dikarya</taxon>
        <taxon>Ascomycota</taxon>
        <taxon>Pezizomycotina</taxon>
        <taxon>Eurotiomycetes</taxon>
        <taxon>Eurotiomycetidae</taxon>
        <taxon>Eurotiales</taxon>
        <taxon>Elaphomycetaceae</taxon>
        <taxon>Elaphomyces</taxon>
    </lineage>
</organism>
<evidence type="ECO:0000256" key="2">
    <source>
        <dbReference type="ARBA" id="ARBA00006859"/>
    </source>
</evidence>
<feature type="transmembrane region" description="Helical" evidence="9">
    <location>
        <begin position="332"/>
        <end position="354"/>
    </location>
</feature>
<feature type="transmembrane region" description="Helical" evidence="9">
    <location>
        <begin position="421"/>
        <end position="443"/>
    </location>
</feature>
<proteinExistence type="inferred from homology"/>
<feature type="region of interest" description="Disordered" evidence="8">
    <location>
        <begin position="546"/>
        <end position="596"/>
    </location>
</feature>
<dbReference type="GO" id="GO:0042500">
    <property type="term" value="F:aspartic endopeptidase activity, intramembrane cleaving"/>
    <property type="evidence" value="ECO:0007669"/>
    <property type="project" value="InterPro"/>
</dbReference>
<dbReference type="EMBL" id="NPHW01005361">
    <property type="protein sequence ID" value="OXV06828.1"/>
    <property type="molecule type" value="Genomic_DNA"/>
</dbReference>
<evidence type="ECO:0000256" key="6">
    <source>
        <dbReference type="ARBA" id="ARBA00022989"/>
    </source>
</evidence>
<feature type="transmembrane region" description="Helical" evidence="9">
    <location>
        <begin position="90"/>
        <end position="108"/>
    </location>
</feature>
<comment type="similarity">
    <text evidence="2">Belongs to the peptidase A22B family.</text>
</comment>
<feature type="compositionally biased region" description="Polar residues" evidence="8">
    <location>
        <begin position="51"/>
        <end position="60"/>
    </location>
</feature>
<comment type="caution">
    <text evidence="10">The sequence shown here is derived from an EMBL/GenBank/DDBJ whole genome shotgun (WGS) entry which is preliminary data.</text>
</comment>
<feature type="transmembrane region" description="Helical" evidence="9">
    <location>
        <begin position="288"/>
        <end position="312"/>
    </location>
</feature>
<feature type="compositionally biased region" description="Polar residues" evidence="8">
    <location>
        <begin position="584"/>
        <end position="596"/>
    </location>
</feature>
<evidence type="ECO:0000256" key="9">
    <source>
        <dbReference type="SAM" id="Phobius"/>
    </source>
</evidence>
<keyword evidence="5" id="KW-0256">Endoplasmic reticulum</keyword>